<keyword evidence="3" id="KW-1185">Reference proteome</keyword>
<reference evidence="2 3" key="1">
    <citation type="journal article" date="2017" name="Chemistry">
        <title>Isolation, Biosynthesis and Chemical Modifications of Rubterolones A-F: Rare Tropolone Alkaloids from Actinomadura sp. 5-2.</title>
        <authorList>
            <person name="Guo H."/>
            <person name="Benndorf R."/>
            <person name="Leichnitz D."/>
            <person name="Klassen J.L."/>
            <person name="Vollmers J."/>
            <person name="Gorls H."/>
            <person name="Steinacker M."/>
            <person name="Weigel C."/>
            <person name="Dahse H.M."/>
            <person name="Kaster A.K."/>
            <person name="de Beer Z.W."/>
            <person name="Poulsen M."/>
            <person name="Beemelmanns C."/>
        </authorList>
    </citation>
    <scope>NUCLEOTIDE SEQUENCE [LARGE SCALE GENOMIC DNA]</scope>
    <source>
        <strain evidence="2 3">5-2</strain>
    </source>
</reference>
<gene>
    <name evidence="2" type="primary">pspA_4</name>
    <name evidence="2" type="ORF">BTM25_45900</name>
</gene>
<proteinExistence type="predicted"/>
<comment type="caution">
    <text evidence="2">The sequence shown here is derived from an EMBL/GenBank/DDBJ whole genome shotgun (WGS) entry which is preliminary data.</text>
</comment>
<dbReference type="AlphaFoldDB" id="A0A2P4UEE8"/>
<dbReference type="InterPro" id="IPR029033">
    <property type="entry name" value="His_PPase_superfam"/>
</dbReference>
<dbReference type="InterPro" id="IPR050275">
    <property type="entry name" value="PGM_Phosphatase"/>
</dbReference>
<dbReference type="EC" id="3.1.3.3" evidence="2"/>
<dbReference type="PANTHER" id="PTHR48100">
    <property type="entry name" value="BROAD-SPECIFICITY PHOSPHATASE YOR283W-RELATED"/>
    <property type="match status" value="1"/>
</dbReference>
<organism evidence="2 3">
    <name type="scientific">Actinomadura rubteroloni</name>
    <dbReference type="NCBI Taxonomy" id="1926885"/>
    <lineage>
        <taxon>Bacteria</taxon>
        <taxon>Bacillati</taxon>
        <taxon>Actinomycetota</taxon>
        <taxon>Actinomycetes</taxon>
        <taxon>Streptosporangiales</taxon>
        <taxon>Thermomonosporaceae</taxon>
        <taxon>Actinomadura</taxon>
    </lineage>
</organism>
<dbReference type="Gene3D" id="3.40.50.1240">
    <property type="entry name" value="Phosphoglycerate mutase-like"/>
    <property type="match status" value="1"/>
</dbReference>
<feature type="binding site" evidence="1">
    <location>
        <position position="59"/>
    </location>
    <ligand>
        <name>substrate</name>
    </ligand>
</feature>
<dbReference type="Proteomes" id="UP000242367">
    <property type="component" value="Unassembled WGS sequence"/>
</dbReference>
<dbReference type="Pfam" id="PF00300">
    <property type="entry name" value="His_Phos_1"/>
    <property type="match status" value="1"/>
</dbReference>
<evidence type="ECO:0000256" key="1">
    <source>
        <dbReference type="PIRSR" id="PIRSR613078-2"/>
    </source>
</evidence>
<keyword evidence="2" id="KW-0378">Hydrolase</keyword>
<accession>A0A2P4UEE8</accession>
<dbReference type="SUPFAM" id="SSF53254">
    <property type="entry name" value="Phosphoglycerate mutase-like"/>
    <property type="match status" value="1"/>
</dbReference>
<evidence type="ECO:0000313" key="2">
    <source>
        <dbReference type="EMBL" id="POM23437.1"/>
    </source>
</evidence>
<protein>
    <submittedName>
        <fullName evidence="2">Phosphoserine phosphatase 1</fullName>
        <ecNumber evidence="2">3.1.3.3</ecNumber>
    </submittedName>
</protein>
<dbReference type="CDD" id="cd07067">
    <property type="entry name" value="HP_PGM_like"/>
    <property type="match status" value="1"/>
</dbReference>
<dbReference type="SMART" id="SM00855">
    <property type="entry name" value="PGAM"/>
    <property type="match status" value="1"/>
</dbReference>
<dbReference type="PANTHER" id="PTHR48100:SF1">
    <property type="entry name" value="HISTIDINE PHOSPHATASE FAMILY PROTEIN-RELATED"/>
    <property type="match status" value="1"/>
</dbReference>
<name>A0A2P4UEE8_9ACTN</name>
<dbReference type="GO" id="GO:0016791">
    <property type="term" value="F:phosphatase activity"/>
    <property type="evidence" value="ECO:0007669"/>
    <property type="project" value="TreeGrafter"/>
</dbReference>
<dbReference type="RefSeq" id="WP_103565056.1">
    <property type="nucleotide sequence ID" value="NZ_MTBP01000003.1"/>
</dbReference>
<dbReference type="EMBL" id="MTBP01000003">
    <property type="protein sequence ID" value="POM23437.1"/>
    <property type="molecule type" value="Genomic_DNA"/>
</dbReference>
<evidence type="ECO:0000313" key="3">
    <source>
        <dbReference type="Proteomes" id="UP000242367"/>
    </source>
</evidence>
<dbReference type="GO" id="GO:0005737">
    <property type="term" value="C:cytoplasm"/>
    <property type="evidence" value="ECO:0007669"/>
    <property type="project" value="TreeGrafter"/>
</dbReference>
<dbReference type="InterPro" id="IPR013078">
    <property type="entry name" value="His_Pase_superF_clade-1"/>
</dbReference>
<sequence length="199" mass="20892">MSTALFLVRHGQTIWHAENRYAGVSDVALTGVGREQAERLGGWAAGAKLDAVWCSPMSRTRVTAEPAARAAGCVPRVDGELAEVDFGVAEGRTLAELPPAAVAAFRADPVAGAFDGAENPLDAAARGARALRRIAAEHDDGRVLVVAHNTLLRLALCELLGIAPGRYRTVFPALRNCALTEIRVDGDATGLLSYNLPAA</sequence>